<dbReference type="KEGG" id="thig:FE785_08055"/>
<gene>
    <name evidence="3" type="ORF">FE785_08055</name>
</gene>
<organism evidence="3 4">
    <name type="scientific">Thiomicrorhabdus sediminis</name>
    <dbReference type="NCBI Taxonomy" id="2580412"/>
    <lineage>
        <taxon>Bacteria</taxon>
        <taxon>Pseudomonadati</taxon>
        <taxon>Pseudomonadota</taxon>
        <taxon>Gammaproteobacteria</taxon>
        <taxon>Thiotrichales</taxon>
        <taxon>Piscirickettsiaceae</taxon>
        <taxon>Thiomicrorhabdus</taxon>
    </lineage>
</organism>
<dbReference type="OrthoDB" id="9790252at2"/>
<dbReference type="PANTHER" id="PTHR34475:SF1">
    <property type="entry name" value="CYTOSKELETON PROTEIN RODZ"/>
    <property type="match status" value="1"/>
</dbReference>
<reference evidence="3 4" key="1">
    <citation type="submission" date="2019-05" db="EMBL/GenBank/DDBJ databases">
        <title>Thiomicrorhabdus sediminis sp. nov, a novel sulfur-oxidizing bacterium isolated from coastal sediment.</title>
        <authorList>
            <person name="Liu X."/>
        </authorList>
    </citation>
    <scope>NUCLEOTIDE SEQUENCE [LARGE SCALE GENOMIC DNA]</scope>
    <source>
        <strain evidence="3 4">G1</strain>
    </source>
</reference>
<dbReference type="SMART" id="SM00530">
    <property type="entry name" value="HTH_XRE"/>
    <property type="match status" value="1"/>
</dbReference>
<keyword evidence="1" id="KW-0812">Transmembrane</keyword>
<dbReference type="RefSeq" id="WP_138565264.1">
    <property type="nucleotide sequence ID" value="NZ_CP040602.1"/>
</dbReference>
<keyword evidence="1" id="KW-0472">Membrane</keyword>
<dbReference type="SUPFAM" id="SSF47413">
    <property type="entry name" value="lambda repressor-like DNA-binding domains"/>
    <property type="match status" value="1"/>
</dbReference>
<dbReference type="GO" id="GO:0003677">
    <property type="term" value="F:DNA binding"/>
    <property type="evidence" value="ECO:0007669"/>
    <property type="project" value="InterPro"/>
</dbReference>
<dbReference type="CDD" id="cd00093">
    <property type="entry name" value="HTH_XRE"/>
    <property type="match status" value="1"/>
</dbReference>
<dbReference type="PANTHER" id="PTHR34475">
    <property type="match status" value="1"/>
</dbReference>
<keyword evidence="1" id="KW-1133">Transmembrane helix</keyword>
<dbReference type="Pfam" id="PF13413">
    <property type="entry name" value="HTH_25"/>
    <property type="match status" value="1"/>
</dbReference>
<dbReference type="AlphaFoldDB" id="A0A4P9K7Z9"/>
<name>A0A4P9K7Z9_9GAMM</name>
<evidence type="ECO:0000313" key="3">
    <source>
        <dbReference type="EMBL" id="QCU90590.1"/>
    </source>
</evidence>
<dbReference type="InterPro" id="IPR001387">
    <property type="entry name" value="Cro/C1-type_HTH"/>
</dbReference>
<dbReference type="PROSITE" id="PS50943">
    <property type="entry name" value="HTH_CROC1"/>
    <property type="match status" value="1"/>
</dbReference>
<sequence length="143" mass="16637">MTETEQPKRIELATLLRQAREKRKLGLDEVAAKLNLSESKLQAFEQDDLALDKLNNFERGYLRNYAHFLEVDIGVFEEQFPDGSQISSQLQSMERFSYEMPPPVSKSKWGKRFYYLMIIVVIVGLFILFANHFTASDIDKLLQ</sequence>
<dbReference type="Gene3D" id="1.10.260.40">
    <property type="entry name" value="lambda repressor-like DNA-binding domains"/>
    <property type="match status" value="1"/>
</dbReference>
<evidence type="ECO:0000313" key="4">
    <source>
        <dbReference type="Proteomes" id="UP000304864"/>
    </source>
</evidence>
<dbReference type="EMBL" id="CP040602">
    <property type="protein sequence ID" value="QCU90590.1"/>
    <property type="molecule type" value="Genomic_DNA"/>
</dbReference>
<evidence type="ECO:0000259" key="2">
    <source>
        <dbReference type="PROSITE" id="PS50943"/>
    </source>
</evidence>
<evidence type="ECO:0000256" key="1">
    <source>
        <dbReference type="SAM" id="Phobius"/>
    </source>
</evidence>
<dbReference type="InterPro" id="IPR010982">
    <property type="entry name" value="Lambda_DNA-bd_dom_sf"/>
</dbReference>
<protein>
    <recommendedName>
        <fullName evidence="2">HTH cro/C1-type domain-containing protein</fullName>
    </recommendedName>
</protein>
<dbReference type="InterPro" id="IPR050400">
    <property type="entry name" value="Bact_Cytoskel_RodZ"/>
</dbReference>
<dbReference type="Proteomes" id="UP000304864">
    <property type="component" value="Chromosome"/>
</dbReference>
<accession>A0A4P9K7Z9</accession>
<keyword evidence="4" id="KW-1185">Reference proteome</keyword>
<proteinExistence type="predicted"/>
<feature type="transmembrane region" description="Helical" evidence="1">
    <location>
        <begin position="113"/>
        <end position="133"/>
    </location>
</feature>
<feature type="domain" description="HTH cro/C1-type" evidence="2">
    <location>
        <begin position="16"/>
        <end position="47"/>
    </location>
</feature>